<accession>A0ABQ5V0W1</accession>
<evidence type="ECO:0000313" key="3">
    <source>
        <dbReference type="Proteomes" id="UP001161390"/>
    </source>
</evidence>
<proteinExistence type="predicted"/>
<reference evidence="2" key="2">
    <citation type="submission" date="2023-01" db="EMBL/GenBank/DDBJ databases">
        <title>Draft genome sequence of Algimonas porphyrae strain NBRC 108216.</title>
        <authorList>
            <person name="Sun Q."/>
            <person name="Mori K."/>
        </authorList>
    </citation>
    <scope>NUCLEOTIDE SEQUENCE</scope>
    <source>
        <strain evidence="2">NBRC 108216</strain>
    </source>
</reference>
<keyword evidence="1" id="KW-0812">Transmembrane</keyword>
<reference evidence="2" key="1">
    <citation type="journal article" date="2014" name="Int. J. Syst. Evol. Microbiol.">
        <title>Complete genome of a new Firmicutes species belonging to the dominant human colonic microbiota ('Ruminococcus bicirculans') reveals two chromosomes and a selective capacity to utilize plant glucans.</title>
        <authorList>
            <consortium name="NISC Comparative Sequencing Program"/>
            <person name="Wegmann U."/>
            <person name="Louis P."/>
            <person name="Goesmann A."/>
            <person name="Henrissat B."/>
            <person name="Duncan S.H."/>
            <person name="Flint H.J."/>
        </authorList>
    </citation>
    <scope>NUCLEOTIDE SEQUENCE</scope>
    <source>
        <strain evidence="2">NBRC 108216</strain>
    </source>
</reference>
<keyword evidence="1" id="KW-1133">Transmembrane helix</keyword>
<protein>
    <submittedName>
        <fullName evidence="2">Uncharacterized protein</fullName>
    </submittedName>
</protein>
<dbReference type="EMBL" id="BSNJ01000003">
    <property type="protein sequence ID" value="GLQ20650.1"/>
    <property type="molecule type" value="Genomic_DNA"/>
</dbReference>
<dbReference type="RefSeq" id="WP_284371400.1">
    <property type="nucleotide sequence ID" value="NZ_BSNJ01000003.1"/>
</dbReference>
<evidence type="ECO:0000256" key="1">
    <source>
        <dbReference type="SAM" id="Phobius"/>
    </source>
</evidence>
<evidence type="ECO:0000313" key="2">
    <source>
        <dbReference type="EMBL" id="GLQ20650.1"/>
    </source>
</evidence>
<organism evidence="2 3">
    <name type="scientific">Algimonas porphyrae</name>
    <dbReference type="NCBI Taxonomy" id="1128113"/>
    <lineage>
        <taxon>Bacteria</taxon>
        <taxon>Pseudomonadati</taxon>
        <taxon>Pseudomonadota</taxon>
        <taxon>Alphaproteobacteria</taxon>
        <taxon>Maricaulales</taxon>
        <taxon>Robiginitomaculaceae</taxon>
        <taxon>Algimonas</taxon>
    </lineage>
</organism>
<sequence length="115" mass="12725">MNDETLKTLLSAYAAPTPEDGFSDRVMDAVMAEPTPQTIDLSDYRIRPRQPWRGWVLAAVLGLLAGLIWTRLGIALPDLPESSQMPDLFHSGWGLYALFGLCLAGLLLFIETEAY</sequence>
<name>A0ABQ5V0W1_9PROT</name>
<keyword evidence="3" id="KW-1185">Reference proteome</keyword>
<gene>
    <name evidence="2" type="ORF">GCM10007854_16050</name>
</gene>
<feature type="transmembrane region" description="Helical" evidence="1">
    <location>
        <begin position="88"/>
        <end position="110"/>
    </location>
</feature>
<keyword evidence="1" id="KW-0472">Membrane</keyword>
<feature type="transmembrane region" description="Helical" evidence="1">
    <location>
        <begin position="55"/>
        <end position="76"/>
    </location>
</feature>
<dbReference type="Proteomes" id="UP001161390">
    <property type="component" value="Unassembled WGS sequence"/>
</dbReference>
<comment type="caution">
    <text evidence="2">The sequence shown here is derived from an EMBL/GenBank/DDBJ whole genome shotgun (WGS) entry which is preliminary data.</text>
</comment>